<reference evidence="2" key="1">
    <citation type="journal article" date="2023" name="Mol. Phylogenet. Evol.">
        <title>Genome-scale phylogeny and comparative genomics of the fungal order Sordariales.</title>
        <authorList>
            <person name="Hensen N."/>
            <person name="Bonometti L."/>
            <person name="Westerberg I."/>
            <person name="Brannstrom I.O."/>
            <person name="Guillou S."/>
            <person name="Cros-Aarteil S."/>
            <person name="Calhoun S."/>
            <person name="Haridas S."/>
            <person name="Kuo A."/>
            <person name="Mondo S."/>
            <person name="Pangilinan J."/>
            <person name="Riley R."/>
            <person name="LaButti K."/>
            <person name="Andreopoulos B."/>
            <person name="Lipzen A."/>
            <person name="Chen C."/>
            <person name="Yan M."/>
            <person name="Daum C."/>
            <person name="Ng V."/>
            <person name="Clum A."/>
            <person name="Steindorff A."/>
            <person name="Ohm R.A."/>
            <person name="Martin F."/>
            <person name="Silar P."/>
            <person name="Natvig D.O."/>
            <person name="Lalanne C."/>
            <person name="Gautier V."/>
            <person name="Ament-Velasquez S.L."/>
            <person name="Kruys A."/>
            <person name="Hutchinson M.I."/>
            <person name="Powell A.J."/>
            <person name="Barry K."/>
            <person name="Miller A.N."/>
            <person name="Grigoriev I.V."/>
            <person name="Debuchy R."/>
            <person name="Gladieux P."/>
            <person name="Hiltunen Thoren M."/>
            <person name="Johannesson H."/>
        </authorList>
    </citation>
    <scope>NUCLEOTIDE SEQUENCE</scope>
    <source>
        <strain evidence="2">PSN293</strain>
    </source>
</reference>
<proteinExistence type="predicted"/>
<protein>
    <submittedName>
        <fullName evidence="2">Uncharacterized protein</fullName>
    </submittedName>
</protein>
<feature type="region of interest" description="Disordered" evidence="1">
    <location>
        <begin position="1"/>
        <end position="120"/>
    </location>
</feature>
<name>A0AAN6Y7N9_9PEZI</name>
<feature type="region of interest" description="Disordered" evidence="1">
    <location>
        <begin position="132"/>
        <end position="168"/>
    </location>
</feature>
<sequence length="248" mass="27025">MARHAKPVFEKRKGHQLESAVAKRRRTQGKVPRLEFSLQGDFPANKEPLPTEDKVIRQPTLSSWLRSGKCGTSPAKNHGNDGQPKATVNVGSSSSGPAGTESAAQPVSGAATRGASTDQVDDLQDKAIALVTTKTTQSSATRSTGTTTASPTQQAPRLPPPSSPRPSITYRELWLARPRREAINSLGIDWSTCTGGTDDEAETDDEEGSVEKEEEEEEEESQEEGELYNRERLWRSLSPMEIRLVEEA</sequence>
<dbReference type="Proteomes" id="UP001301769">
    <property type="component" value="Unassembled WGS sequence"/>
</dbReference>
<accession>A0AAN6Y7N9</accession>
<feature type="compositionally biased region" description="Acidic residues" evidence="1">
    <location>
        <begin position="197"/>
        <end position="226"/>
    </location>
</feature>
<dbReference type="EMBL" id="MU858098">
    <property type="protein sequence ID" value="KAK4214173.1"/>
    <property type="molecule type" value="Genomic_DNA"/>
</dbReference>
<evidence type="ECO:0000313" key="2">
    <source>
        <dbReference type="EMBL" id="KAK4214173.1"/>
    </source>
</evidence>
<organism evidence="2 3">
    <name type="scientific">Rhypophila decipiens</name>
    <dbReference type="NCBI Taxonomy" id="261697"/>
    <lineage>
        <taxon>Eukaryota</taxon>
        <taxon>Fungi</taxon>
        <taxon>Dikarya</taxon>
        <taxon>Ascomycota</taxon>
        <taxon>Pezizomycotina</taxon>
        <taxon>Sordariomycetes</taxon>
        <taxon>Sordariomycetidae</taxon>
        <taxon>Sordariales</taxon>
        <taxon>Naviculisporaceae</taxon>
        <taxon>Rhypophila</taxon>
    </lineage>
</organism>
<reference evidence="2" key="2">
    <citation type="submission" date="2023-05" db="EMBL/GenBank/DDBJ databases">
        <authorList>
            <consortium name="Lawrence Berkeley National Laboratory"/>
            <person name="Steindorff A."/>
            <person name="Hensen N."/>
            <person name="Bonometti L."/>
            <person name="Westerberg I."/>
            <person name="Brannstrom I.O."/>
            <person name="Guillou S."/>
            <person name="Cros-Aarteil S."/>
            <person name="Calhoun S."/>
            <person name="Haridas S."/>
            <person name="Kuo A."/>
            <person name="Mondo S."/>
            <person name="Pangilinan J."/>
            <person name="Riley R."/>
            <person name="Labutti K."/>
            <person name="Andreopoulos B."/>
            <person name="Lipzen A."/>
            <person name="Chen C."/>
            <person name="Yanf M."/>
            <person name="Daum C."/>
            <person name="Ng V."/>
            <person name="Clum A."/>
            <person name="Ohm R."/>
            <person name="Martin F."/>
            <person name="Silar P."/>
            <person name="Natvig D."/>
            <person name="Lalanne C."/>
            <person name="Gautier V."/>
            <person name="Ament-Velasquez S.L."/>
            <person name="Kruys A."/>
            <person name="Hutchinson M.I."/>
            <person name="Powell A.J."/>
            <person name="Barry K."/>
            <person name="Miller A.N."/>
            <person name="Grigoriev I.V."/>
            <person name="Debuchy R."/>
            <person name="Gladieux P."/>
            <person name="Thoren M.H."/>
            <person name="Johannesson H."/>
        </authorList>
    </citation>
    <scope>NUCLEOTIDE SEQUENCE</scope>
    <source>
        <strain evidence="2">PSN293</strain>
    </source>
</reference>
<feature type="region of interest" description="Disordered" evidence="1">
    <location>
        <begin position="185"/>
        <end position="232"/>
    </location>
</feature>
<dbReference type="AlphaFoldDB" id="A0AAN6Y7N9"/>
<gene>
    <name evidence="2" type="ORF">QBC37DRAFT_399922</name>
</gene>
<feature type="compositionally biased region" description="Low complexity" evidence="1">
    <location>
        <begin position="135"/>
        <end position="156"/>
    </location>
</feature>
<evidence type="ECO:0000256" key="1">
    <source>
        <dbReference type="SAM" id="MobiDB-lite"/>
    </source>
</evidence>
<keyword evidence="3" id="KW-1185">Reference proteome</keyword>
<comment type="caution">
    <text evidence="2">The sequence shown here is derived from an EMBL/GenBank/DDBJ whole genome shotgun (WGS) entry which is preliminary data.</text>
</comment>
<feature type="compositionally biased region" description="Polar residues" evidence="1">
    <location>
        <begin position="89"/>
        <end position="105"/>
    </location>
</feature>
<evidence type="ECO:0000313" key="3">
    <source>
        <dbReference type="Proteomes" id="UP001301769"/>
    </source>
</evidence>